<dbReference type="InterPro" id="IPR036527">
    <property type="entry name" value="SCP2_sterol-bd_dom_sf"/>
</dbReference>
<protein>
    <submittedName>
        <fullName evidence="2">Maleylpyruvate isomerase family mycothiol-dependent enzyme</fullName>
    </submittedName>
</protein>
<proteinExistence type="predicted"/>
<dbReference type="Proteomes" id="UP000431901">
    <property type="component" value="Unassembled WGS sequence"/>
</dbReference>
<dbReference type="Pfam" id="PF11716">
    <property type="entry name" value="MDMPI_N"/>
    <property type="match status" value="1"/>
</dbReference>
<gene>
    <name evidence="2" type="ORF">GQ466_03570</name>
</gene>
<dbReference type="Gene3D" id="1.20.120.450">
    <property type="entry name" value="dinb family like domain"/>
    <property type="match status" value="1"/>
</dbReference>
<dbReference type="InterPro" id="IPR017517">
    <property type="entry name" value="Maleyloyr_isom"/>
</dbReference>
<dbReference type="OrthoDB" id="5118203at2"/>
<dbReference type="GO" id="GO:0016853">
    <property type="term" value="F:isomerase activity"/>
    <property type="evidence" value="ECO:0007669"/>
    <property type="project" value="UniProtKB-KW"/>
</dbReference>
<dbReference type="SUPFAM" id="SSF109854">
    <property type="entry name" value="DinB/YfiT-like putative metalloenzymes"/>
    <property type="match status" value="1"/>
</dbReference>
<dbReference type="InterPro" id="IPR034660">
    <property type="entry name" value="DinB/YfiT-like"/>
</dbReference>
<evidence type="ECO:0000313" key="3">
    <source>
        <dbReference type="Proteomes" id="UP000431901"/>
    </source>
</evidence>
<comment type="caution">
    <text evidence="2">The sequence shown here is derived from an EMBL/GenBank/DDBJ whole genome shotgun (WGS) entry which is preliminary data.</text>
</comment>
<keyword evidence="2" id="KW-0670">Pyruvate</keyword>
<dbReference type="EMBL" id="WUTW01000001">
    <property type="protein sequence ID" value="MXQ63108.1"/>
    <property type="molecule type" value="Genomic_DNA"/>
</dbReference>
<dbReference type="GO" id="GO:0046872">
    <property type="term" value="F:metal ion binding"/>
    <property type="evidence" value="ECO:0007669"/>
    <property type="project" value="InterPro"/>
</dbReference>
<evidence type="ECO:0000313" key="2">
    <source>
        <dbReference type="EMBL" id="MXQ63108.1"/>
    </source>
</evidence>
<dbReference type="InterPro" id="IPR024344">
    <property type="entry name" value="MDMPI_metal-binding"/>
</dbReference>
<dbReference type="Gene3D" id="3.30.1050.20">
    <property type="match status" value="1"/>
</dbReference>
<dbReference type="RefSeq" id="WP_161101309.1">
    <property type="nucleotide sequence ID" value="NZ_JBHLYI010000002.1"/>
</dbReference>
<dbReference type="AlphaFoldDB" id="A0A6I4W1F0"/>
<keyword evidence="3" id="KW-1185">Reference proteome</keyword>
<name>A0A6I4W1F0_9ACTN</name>
<feature type="domain" description="Mycothiol-dependent maleylpyruvate isomerase metal-binding" evidence="1">
    <location>
        <begin position="15"/>
        <end position="152"/>
    </location>
</feature>
<keyword evidence="2" id="KW-0413">Isomerase</keyword>
<evidence type="ECO:0000259" key="1">
    <source>
        <dbReference type="Pfam" id="PF11716"/>
    </source>
</evidence>
<reference evidence="2 3" key="1">
    <citation type="submission" date="2019-12" db="EMBL/GenBank/DDBJ databases">
        <title>Nocardia macrotermitis sp. nov. and Nocardia aurantia sp. nov., isolated from the gut of the fungus growing-termite Macrotermes natalensis.</title>
        <authorList>
            <person name="Christine B."/>
            <person name="Rene B."/>
        </authorList>
    </citation>
    <scope>NUCLEOTIDE SEQUENCE [LARGE SCALE GENOMIC DNA]</scope>
    <source>
        <strain evidence="2 3">DSM 102126</strain>
    </source>
</reference>
<sequence>MAPEPVPPSRSLAWLRAGTDHLSAHVAKIPEDRFDGLIALPGWTAAHLLTHLARNADALGNLVEWATTGVETPMYPGGPAQRAADIESGVRREPRAILADFADSAVRLSARLDALPDEAWARTVRTAQGDAMPAAVIPWLRVREVWIHAIDLNTGATFADLPGDLATTLLDDVVSRLAAHPDCPALILRPGTGTALVTRPDVADAAEAAGTTAALLGWLTGRTTGADLGPDPLPDLPAWL</sequence>
<accession>A0A6I4W1F0</accession>
<dbReference type="SUPFAM" id="SSF55718">
    <property type="entry name" value="SCP-like"/>
    <property type="match status" value="1"/>
</dbReference>
<organism evidence="2 3">
    <name type="scientific">Actinomadura rayongensis</name>
    <dbReference type="NCBI Taxonomy" id="1429076"/>
    <lineage>
        <taxon>Bacteria</taxon>
        <taxon>Bacillati</taxon>
        <taxon>Actinomycetota</taxon>
        <taxon>Actinomycetes</taxon>
        <taxon>Streptosporangiales</taxon>
        <taxon>Thermomonosporaceae</taxon>
        <taxon>Actinomadura</taxon>
    </lineage>
</organism>
<dbReference type="NCBIfam" id="TIGR03083">
    <property type="entry name" value="maleylpyruvate isomerase family mycothiol-dependent enzyme"/>
    <property type="match status" value="1"/>
</dbReference>